<gene>
    <name evidence="1" type="ORF">CAEBREN_16796</name>
</gene>
<dbReference type="HOGENOM" id="CLU_2415249_0_0_1"/>
<accession>G0NDY4</accession>
<keyword evidence="2" id="KW-1185">Reference proteome</keyword>
<evidence type="ECO:0000313" key="1">
    <source>
        <dbReference type="EMBL" id="EGT58585.1"/>
    </source>
</evidence>
<dbReference type="InParanoid" id="G0NDY4"/>
<evidence type="ECO:0000313" key="2">
    <source>
        <dbReference type="Proteomes" id="UP000008068"/>
    </source>
</evidence>
<reference evidence="2" key="1">
    <citation type="submission" date="2011-07" db="EMBL/GenBank/DDBJ databases">
        <authorList>
            <consortium name="Caenorhabditis brenneri Sequencing and Analysis Consortium"/>
            <person name="Wilson R.K."/>
        </authorList>
    </citation>
    <scope>NUCLEOTIDE SEQUENCE [LARGE SCALE GENOMIC DNA]</scope>
    <source>
        <strain evidence="2">PB2801</strain>
    </source>
</reference>
<proteinExistence type="predicted"/>
<organism evidence="2">
    <name type="scientific">Caenorhabditis brenneri</name>
    <name type="common">Nematode worm</name>
    <dbReference type="NCBI Taxonomy" id="135651"/>
    <lineage>
        <taxon>Eukaryota</taxon>
        <taxon>Metazoa</taxon>
        <taxon>Ecdysozoa</taxon>
        <taxon>Nematoda</taxon>
        <taxon>Chromadorea</taxon>
        <taxon>Rhabditida</taxon>
        <taxon>Rhabditina</taxon>
        <taxon>Rhabditomorpha</taxon>
        <taxon>Rhabditoidea</taxon>
        <taxon>Rhabditidae</taxon>
        <taxon>Peloderinae</taxon>
        <taxon>Caenorhabditis</taxon>
    </lineage>
</organism>
<dbReference type="AlphaFoldDB" id="G0NDY4"/>
<protein>
    <submittedName>
        <fullName evidence="1">Uncharacterized protein</fullName>
    </submittedName>
</protein>
<name>G0NDY4_CAEBE</name>
<dbReference type="EMBL" id="GL379870">
    <property type="protein sequence ID" value="EGT58585.1"/>
    <property type="molecule type" value="Genomic_DNA"/>
</dbReference>
<dbReference type="Proteomes" id="UP000008068">
    <property type="component" value="Unassembled WGS sequence"/>
</dbReference>
<sequence length="92" mass="10145">MTRRTKRIEDLRIAISRQSSTPIAFQLTTWIVFSPSGWRSTLPTTESGLLGTTTTSISIYGLHLLRILKTCPIHCTNAKANCHCSSVAQPSL</sequence>